<comment type="caution">
    <text evidence="2">The sequence shown here is derived from an EMBL/GenBank/DDBJ whole genome shotgun (WGS) entry which is preliminary data.</text>
</comment>
<dbReference type="PATRIC" id="fig|1125702.3.peg.1663"/>
<dbReference type="SUPFAM" id="SSF82866">
    <property type="entry name" value="Multidrug efflux transporter AcrB transmembrane domain"/>
    <property type="match status" value="2"/>
</dbReference>
<dbReference type="PRINTS" id="PR00702">
    <property type="entry name" value="ACRIFLAVINRP"/>
</dbReference>
<protein>
    <recommendedName>
        <fullName evidence="4">Membrane transport protein MMPL domain-containing protein</fullName>
    </recommendedName>
</protein>
<dbReference type="Proteomes" id="UP000014605">
    <property type="component" value="Unassembled WGS sequence"/>
</dbReference>
<feature type="transmembrane region" description="Helical" evidence="1">
    <location>
        <begin position="723"/>
        <end position="745"/>
    </location>
</feature>
<dbReference type="AlphaFoldDB" id="S3L8S7"/>
<keyword evidence="1" id="KW-0472">Membrane</keyword>
<feature type="transmembrane region" description="Helical" evidence="1">
    <location>
        <begin position="349"/>
        <end position="373"/>
    </location>
</feature>
<dbReference type="InterPro" id="IPR050545">
    <property type="entry name" value="Mycobact_MmpL"/>
</dbReference>
<evidence type="ECO:0000313" key="3">
    <source>
        <dbReference type="Proteomes" id="UP000014605"/>
    </source>
</evidence>
<keyword evidence="1" id="KW-1133">Transmembrane helix</keyword>
<feature type="transmembrane region" description="Helical" evidence="1">
    <location>
        <begin position="283"/>
        <end position="305"/>
    </location>
</feature>
<evidence type="ECO:0000313" key="2">
    <source>
        <dbReference type="EMBL" id="EPF46100.1"/>
    </source>
</evidence>
<dbReference type="GO" id="GO:0005886">
    <property type="term" value="C:plasma membrane"/>
    <property type="evidence" value="ECO:0007669"/>
    <property type="project" value="TreeGrafter"/>
</dbReference>
<feature type="transmembrane region" description="Helical" evidence="1">
    <location>
        <begin position="665"/>
        <end position="685"/>
    </location>
</feature>
<proteinExistence type="predicted"/>
<keyword evidence="1" id="KW-0812">Transmembrane</keyword>
<feature type="transmembrane region" description="Helical" evidence="1">
    <location>
        <begin position="691"/>
        <end position="711"/>
    </location>
</feature>
<dbReference type="PANTHER" id="PTHR33406">
    <property type="entry name" value="MEMBRANE PROTEIN MJ1562-RELATED"/>
    <property type="match status" value="1"/>
</dbReference>
<feature type="transmembrane region" description="Helical" evidence="1">
    <location>
        <begin position="311"/>
        <end position="337"/>
    </location>
</feature>
<sequence length="781" mass="87527">MKLLTLKNKIPLIFWIALHIGVAILFLIFPHGTIETDLITIVPKISQDRSFEKPLKHFFSLSSNTVNLFIESDNFDTAKEAAYRLEKKIRELSDQVQVQLELGGSNYNVLLEFFDRNKYALLSDKIAQQLSQGQAADIADEAVANVYSPFFISPFTNVETDPFLLVNAKLEDLLEALTVNLPTLQMRDNLLYTTVEGKSNIFITMDLPAEFSDADGRFQFMRQFLAYVDELSDSTGVSIYLSGVPVHSFYSQKSAQLQISIISTISIIATFFLFLFTYKSIAVFIVCMGTLALSTGLAYCITSILFPSIHIFAFVFGTSVIGVTMDYSIHYITHWYFEHGKINVIKKIFTSLFLGLLTTVISYVALSFSSIALLRQLSVFSITGVTGSFLTVVIVFPYIFKKTPKNTNPSVLHLSESYLQTYTSFFTNRQKIVFFGAVLLLCVSVWGLTNIRTDFSVTGLYNVPDNLIGQEIAVNERMGNMSNTDLIIVKGDSIDTLVEKEESLAPLLKNKDYLALSKFLPSVKKQRNNILLVTTELLPLLEKQTEALGIDRQTFLHIREDIEQSQNRFVSMEQLSQFFALSSLQKLIFKNDGHYFSVIILQNGLDAQTKNAIEKTDSEIKVFSVIPAINAALDKTAHEAILFNIGAYLLIFLVVFIFLYKKQAFVIIAIQIFCLLLNLGMHGLFGIPVNIFSILALILSLGISMDFFIFFSHNAEIKGITFIAVFLSMLTTILSFGTLSLSSFIPVRSFALSLFIGIVCAFAFAPIVMLFGRDKQKAGLQ</sequence>
<dbReference type="PANTHER" id="PTHR33406:SF13">
    <property type="entry name" value="MEMBRANE PROTEIN YDFJ"/>
    <property type="match status" value="1"/>
</dbReference>
<feature type="transmembrane region" description="Helical" evidence="1">
    <location>
        <begin position="641"/>
        <end position="660"/>
    </location>
</feature>
<gene>
    <name evidence="2" type="ORF">HMPREF1222_01612</name>
</gene>
<name>S3L8S7_9SPIR</name>
<feature type="transmembrane region" description="Helical" evidence="1">
    <location>
        <begin position="432"/>
        <end position="449"/>
    </location>
</feature>
<feature type="transmembrane region" description="Helical" evidence="1">
    <location>
        <begin position="751"/>
        <end position="771"/>
    </location>
</feature>
<dbReference type="GO" id="GO:0022857">
    <property type="term" value="F:transmembrane transporter activity"/>
    <property type="evidence" value="ECO:0007669"/>
    <property type="project" value="InterPro"/>
</dbReference>
<reference evidence="2 3" key="1">
    <citation type="submission" date="2013-04" db="EMBL/GenBank/DDBJ databases">
        <title>The Genome Sequence of Treponema vincentii F0403.</title>
        <authorList>
            <consortium name="The Broad Institute Genomics Platform"/>
            <person name="Earl A."/>
            <person name="Ward D."/>
            <person name="Feldgarden M."/>
            <person name="Gevers D."/>
            <person name="Leonetti C."/>
            <person name="Izard J."/>
            <person name="Walker B."/>
            <person name="Young S."/>
            <person name="Zeng Q."/>
            <person name="Gargeya S."/>
            <person name="Fitzgerald M."/>
            <person name="Haas B."/>
            <person name="Abouelleil A."/>
            <person name="Allen A.W."/>
            <person name="Alvarado L."/>
            <person name="Arachchi H.M."/>
            <person name="Berlin A.M."/>
            <person name="Chapman S.B."/>
            <person name="Gainer-Dewar J."/>
            <person name="Goldberg J."/>
            <person name="Griggs A."/>
            <person name="Gujja S."/>
            <person name="Hansen M."/>
            <person name="Howarth C."/>
            <person name="Imamovic A."/>
            <person name="Ireland A."/>
            <person name="Larimer J."/>
            <person name="McCowan C."/>
            <person name="Murphy C."/>
            <person name="Pearson M."/>
            <person name="Poon T.W."/>
            <person name="Priest M."/>
            <person name="Roberts A."/>
            <person name="Saif S."/>
            <person name="Shea T."/>
            <person name="Sisk P."/>
            <person name="Sykes S."/>
            <person name="Wortman J."/>
            <person name="Nusbaum C."/>
            <person name="Birren B."/>
        </authorList>
    </citation>
    <scope>NUCLEOTIDE SEQUENCE [LARGE SCALE GENOMIC DNA]</scope>
    <source>
        <strain evidence="2 3">F0403</strain>
    </source>
</reference>
<keyword evidence="3" id="KW-1185">Reference proteome</keyword>
<accession>S3L8S7</accession>
<evidence type="ECO:0000256" key="1">
    <source>
        <dbReference type="SAM" id="Phobius"/>
    </source>
</evidence>
<feature type="transmembrane region" description="Helical" evidence="1">
    <location>
        <begin position="257"/>
        <end position="276"/>
    </location>
</feature>
<feature type="transmembrane region" description="Helical" evidence="1">
    <location>
        <begin position="379"/>
        <end position="400"/>
    </location>
</feature>
<dbReference type="HOGENOM" id="CLU_017576_0_0_12"/>
<dbReference type="InterPro" id="IPR001036">
    <property type="entry name" value="Acrflvin-R"/>
</dbReference>
<organism evidence="2 3">
    <name type="scientific">Treponema vincentii F0403</name>
    <dbReference type="NCBI Taxonomy" id="1125702"/>
    <lineage>
        <taxon>Bacteria</taxon>
        <taxon>Pseudomonadati</taxon>
        <taxon>Spirochaetota</taxon>
        <taxon>Spirochaetia</taxon>
        <taxon>Spirochaetales</taxon>
        <taxon>Treponemataceae</taxon>
        <taxon>Treponema</taxon>
    </lineage>
</organism>
<dbReference type="Gene3D" id="1.20.1640.10">
    <property type="entry name" value="Multidrug efflux transporter AcrB transmembrane domain"/>
    <property type="match status" value="2"/>
</dbReference>
<feature type="transmembrane region" description="Helical" evidence="1">
    <location>
        <begin position="12"/>
        <end position="29"/>
    </location>
</feature>
<dbReference type="EMBL" id="ATFC01000009">
    <property type="protein sequence ID" value="EPF46100.1"/>
    <property type="molecule type" value="Genomic_DNA"/>
</dbReference>
<evidence type="ECO:0008006" key="4">
    <source>
        <dbReference type="Google" id="ProtNLM"/>
    </source>
</evidence>